<proteinExistence type="predicted"/>
<dbReference type="InParanoid" id="A0A077ZTS0"/>
<name>A0A077ZTS0_STYLE</name>
<sequence>MQEQNTHLQSEPQKFENSSTVQSLKSLQHCLNEIITDSIIKTVQQRTGLDGIKEQICQEISNQMRIFLGDQWSSFMKEQYISAQAAQICEETKTEQFDPTQPIEDSKQFQEAKLKDSTNKQQITVSSPVLGNINKRRIKEKENNQHAINRTIPNHNQNQQNLEENKRPLQGFSDVIIKQNNKALPLSADYQSSNLNLSLLDVQESQDFKGSEQQFKEILNSNQSKSIQSKEPFNSSQNSDQIQLNSTGQFGSSQGAQKESLVQTSDSKI</sequence>
<evidence type="ECO:0000256" key="1">
    <source>
        <dbReference type="SAM" id="MobiDB-lite"/>
    </source>
</evidence>
<dbReference type="Proteomes" id="UP000039865">
    <property type="component" value="Unassembled WGS sequence"/>
</dbReference>
<protein>
    <submittedName>
        <fullName evidence="2">Uncharacterized protein</fullName>
    </submittedName>
</protein>
<evidence type="ECO:0000313" key="3">
    <source>
        <dbReference type="Proteomes" id="UP000039865"/>
    </source>
</evidence>
<organism evidence="2 3">
    <name type="scientific">Stylonychia lemnae</name>
    <name type="common">Ciliate</name>
    <dbReference type="NCBI Taxonomy" id="5949"/>
    <lineage>
        <taxon>Eukaryota</taxon>
        <taxon>Sar</taxon>
        <taxon>Alveolata</taxon>
        <taxon>Ciliophora</taxon>
        <taxon>Intramacronucleata</taxon>
        <taxon>Spirotrichea</taxon>
        <taxon>Stichotrichia</taxon>
        <taxon>Sporadotrichida</taxon>
        <taxon>Oxytrichidae</taxon>
        <taxon>Stylonychinae</taxon>
        <taxon>Stylonychia</taxon>
    </lineage>
</organism>
<feature type="region of interest" description="Disordered" evidence="1">
    <location>
        <begin position="221"/>
        <end position="269"/>
    </location>
</feature>
<dbReference type="EMBL" id="CCKQ01000735">
    <property type="protein sequence ID" value="CDW71831.1"/>
    <property type="molecule type" value="Genomic_DNA"/>
</dbReference>
<evidence type="ECO:0000313" key="2">
    <source>
        <dbReference type="EMBL" id="CDW71831.1"/>
    </source>
</evidence>
<keyword evidence="3" id="KW-1185">Reference proteome</keyword>
<dbReference type="AlphaFoldDB" id="A0A077ZTS0"/>
<gene>
    <name evidence="2" type="primary">Contig12820.g13682</name>
    <name evidence="2" type="ORF">STYLEM_781</name>
</gene>
<accession>A0A077ZTS0</accession>
<reference evidence="2 3" key="1">
    <citation type="submission" date="2014-06" db="EMBL/GenBank/DDBJ databases">
        <authorList>
            <person name="Swart Estienne"/>
        </authorList>
    </citation>
    <scope>NUCLEOTIDE SEQUENCE [LARGE SCALE GENOMIC DNA]</scope>
    <source>
        <strain evidence="2 3">130c</strain>
    </source>
</reference>